<name>A0A1R4H2P2_9GAMM</name>
<evidence type="ECO:0000313" key="2">
    <source>
        <dbReference type="EMBL" id="SJM90498.1"/>
    </source>
</evidence>
<reference evidence="3" key="1">
    <citation type="submission" date="2017-02" db="EMBL/GenBank/DDBJ databases">
        <authorList>
            <person name="Daims H."/>
        </authorList>
    </citation>
    <scope>NUCLEOTIDE SEQUENCE [LARGE SCALE GENOMIC DNA]</scope>
</reference>
<dbReference type="Proteomes" id="UP000195442">
    <property type="component" value="Unassembled WGS sequence"/>
</dbReference>
<evidence type="ECO:0000259" key="1">
    <source>
        <dbReference type="Pfam" id="PF10415"/>
    </source>
</evidence>
<dbReference type="Gene3D" id="1.10.40.30">
    <property type="entry name" value="Fumarase/aspartase (C-terminal domain)"/>
    <property type="match status" value="1"/>
</dbReference>
<feature type="domain" description="Fumarase C C-terminal" evidence="1">
    <location>
        <begin position="11"/>
        <end position="64"/>
    </location>
</feature>
<sequence>MQQALAKNPILVTALNPIIGYAKAAEVAKAAYKQKRPIIDVAAEMTDLSVQELEKLLNPAHLTQGGIGQ</sequence>
<dbReference type="AlphaFoldDB" id="A0A1R4H2P2"/>
<protein>
    <recommendedName>
        <fullName evidence="1">Fumarase C C-terminal domain-containing protein</fullName>
    </recommendedName>
</protein>
<dbReference type="GO" id="GO:0006099">
    <property type="term" value="P:tricarboxylic acid cycle"/>
    <property type="evidence" value="ECO:0007669"/>
    <property type="project" value="InterPro"/>
</dbReference>
<dbReference type="InterPro" id="IPR008948">
    <property type="entry name" value="L-Aspartase-like"/>
</dbReference>
<keyword evidence="3" id="KW-1185">Reference proteome</keyword>
<evidence type="ECO:0000313" key="3">
    <source>
        <dbReference type="Proteomes" id="UP000195442"/>
    </source>
</evidence>
<organism evidence="2 3">
    <name type="scientific">Crenothrix polyspora</name>
    <dbReference type="NCBI Taxonomy" id="360316"/>
    <lineage>
        <taxon>Bacteria</taxon>
        <taxon>Pseudomonadati</taxon>
        <taxon>Pseudomonadota</taxon>
        <taxon>Gammaproteobacteria</taxon>
        <taxon>Methylococcales</taxon>
        <taxon>Crenotrichaceae</taxon>
        <taxon>Crenothrix</taxon>
    </lineage>
</organism>
<dbReference type="GO" id="GO:0016829">
    <property type="term" value="F:lyase activity"/>
    <property type="evidence" value="ECO:0007669"/>
    <property type="project" value="InterPro"/>
</dbReference>
<accession>A0A1R4H2P2</accession>
<gene>
    <name evidence="2" type="ORF">CRENPOLYSF2_1690001</name>
</gene>
<dbReference type="Pfam" id="PF10415">
    <property type="entry name" value="FumaraseC_C"/>
    <property type="match status" value="1"/>
</dbReference>
<dbReference type="SUPFAM" id="SSF48557">
    <property type="entry name" value="L-aspartase-like"/>
    <property type="match status" value="1"/>
</dbReference>
<dbReference type="InterPro" id="IPR018951">
    <property type="entry name" value="Fumarase_C_C"/>
</dbReference>
<dbReference type="FunFam" id="1.10.40.30:FF:000002">
    <property type="entry name" value="Fumarate hydratase class II"/>
    <property type="match status" value="1"/>
</dbReference>
<dbReference type="EMBL" id="FUKJ01000078">
    <property type="protein sequence ID" value="SJM90498.1"/>
    <property type="molecule type" value="Genomic_DNA"/>
</dbReference>
<proteinExistence type="predicted"/>